<feature type="binding site" evidence="8">
    <location>
        <begin position="30"/>
        <end position="37"/>
    </location>
    <ligand>
        <name>ATP</name>
        <dbReference type="ChEBI" id="CHEBI:30616"/>
    </ligand>
</feature>
<dbReference type="GO" id="GO:0005524">
    <property type="term" value="F:ATP binding"/>
    <property type="evidence" value="ECO:0007669"/>
    <property type="project" value="UniProtKB-KW"/>
</dbReference>
<comment type="similarity">
    <text evidence="2 8">Belongs to the pantothenate synthetase family.</text>
</comment>
<dbReference type="GO" id="GO:0005829">
    <property type="term" value="C:cytosol"/>
    <property type="evidence" value="ECO:0007669"/>
    <property type="project" value="TreeGrafter"/>
</dbReference>
<dbReference type="HAMAP" id="MF_00158">
    <property type="entry name" value="PanC"/>
    <property type="match status" value="1"/>
</dbReference>
<dbReference type="SUPFAM" id="SSF52374">
    <property type="entry name" value="Nucleotidylyl transferase"/>
    <property type="match status" value="1"/>
</dbReference>
<comment type="caution">
    <text evidence="8">Lacks conserved residue(s) required for the propagation of feature annotation.</text>
</comment>
<dbReference type="GO" id="GO:0015940">
    <property type="term" value="P:pantothenate biosynthetic process"/>
    <property type="evidence" value="ECO:0007669"/>
    <property type="project" value="UniProtKB-UniRule"/>
</dbReference>
<dbReference type="NCBIfam" id="TIGR00018">
    <property type="entry name" value="panC"/>
    <property type="match status" value="1"/>
</dbReference>
<gene>
    <name evidence="8" type="primary">panC</name>
    <name evidence="9" type="ORF">FBQ74_01995</name>
</gene>
<comment type="subcellular location">
    <subcellularLocation>
        <location evidence="8">Cytoplasm</location>
    </subcellularLocation>
</comment>
<dbReference type="InterPro" id="IPR014729">
    <property type="entry name" value="Rossmann-like_a/b/a_fold"/>
</dbReference>
<dbReference type="PANTHER" id="PTHR21299:SF1">
    <property type="entry name" value="PANTOATE--BETA-ALANINE LIGASE"/>
    <property type="match status" value="1"/>
</dbReference>
<dbReference type="InterPro" id="IPR003721">
    <property type="entry name" value="Pantoate_ligase"/>
</dbReference>
<evidence type="ECO:0000256" key="4">
    <source>
        <dbReference type="ARBA" id="ARBA00022655"/>
    </source>
</evidence>
<dbReference type="UniPathway" id="UPA00028">
    <property type="reaction ID" value="UER00005"/>
</dbReference>
<dbReference type="EC" id="6.3.2.1" evidence="8"/>
<feature type="binding site" evidence="8">
    <location>
        <begin position="149"/>
        <end position="152"/>
    </location>
    <ligand>
        <name>ATP</name>
        <dbReference type="ChEBI" id="CHEBI:30616"/>
    </ligand>
</feature>
<dbReference type="KEGG" id="salk:FBQ74_01995"/>
<dbReference type="Gene3D" id="3.40.50.620">
    <property type="entry name" value="HUPs"/>
    <property type="match status" value="1"/>
</dbReference>
<comment type="function">
    <text evidence="8">Catalyzes the condensation of pantoate with beta-alanine in an ATP-dependent reaction via a pantoyl-adenylate intermediate.</text>
</comment>
<dbReference type="RefSeq" id="WP_139755081.1">
    <property type="nucleotide sequence ID" value="NZ_CP039852.1"/>
</dbReference>
<dbReference type="Pfam" id="PF02569">
    <property type="entry name" value="Pantoate_ligase"/>
    <property type="match status" value="1"/>
</dbReference>
<evidence type="ECO:0000313" key="10">
    <source>
        <dbReference type="Proteomes" id="UP000304912"/>
    </source>
</evidence>
<evidence type="ECO:0000256" key="1">
    <source>
        <dbReference type="ARBA" id="ARBA00004990"/>
    </source>
</evidence>
<comment type="catalytic activity">
    <reaction evidence="7 8">
        <text>(R)-pantoate + beta-alanine + ATP = (R)-pantothenate + AMP + diphosphate + H(+)</text>
        <dbReference type="Rhea" id="RHEA:10912"/>
        <dbReference type="ChEBI" id="CHEBI:15378"/>
        <dbReference type="ChEBI" id="CHEBI:15980"/>
        <dbReference type="ChEBI" id="CHEBI:29032"/>
        <dbReference type="ChEBI" id="CHEBI:30616"/>
        <dbReference type="ChEBI" id="CHEBI:33019"/>
        <dbReference type="ChEBI" id="CHEBI:57966"/>
        <dbReference type="ChEBI" id="CHEBI:456215"/>
        <dbReference type="EC" id="6.3.2.1"/>
    </reaction>
</comment>
<dbReference type="EMBL" id="CP039852">
    <property type="protein sequence ID" value="QCZ92321.1"/>
    <property type="molecule type" value="Genomic_DNA"/>
</dbReference>
<keyword evidence="6 8" id="KW-0067">ATP-binding</keyword>
<name>A0A5B7Y9K6_9ALTE</name>
<proteinExistence type="inferred from homology"/>
<comment type="miscellaneous">
    <text evidence="8">The reaction proceeds by a bi uni uni bi ping pong mechanism.</text>
</comment>
<keyword evidence="8" id="KW-0963">Cytoplasm</keyword>
<sequence length="282" mass="31518">MQTVESIKALRTLRRQWRDQGKRVGFVPTMGNLHEGHLELVKKTVETCDVVIASIFVNPLQFGQNEDLATYPRTLEEDKKKLSAQGADLLFLPTVEEMYPRGLEQQTFVEVPGISSIICGASRPGHFRGVATVVCKLFNMVQPDSAFFGEKDYQQLQVIRLMAQDLSMDIDIQGVPTQRATDGLALSSRNGYLNDEQRKLAPLLYKTMQDVAESIRQGDKNLMQLSKSAVEKLSQCGFKPDYVEIRNGETLQAAASDDNHLVILAAAYLGTTRLIDNLEVLR</sequence>
<organism evidence="9 10">
    <name type="scientific">Salinimonas iocasae</name>
    <dbReference type="NCBI Taxonomy" id="2572577"/>
    <lineage>
        <taxon>Bacteria</taxon>
        <taxon>Pseudomonadati</taxon>
        <taxon>Pseudomonadota</taxon>
        <taxon>Gammaproteobacteria</taxon>
        <taxon>Alteromonadales</taxon>
        <taxon>Alteromonadaceae</taxon>
        <taxon>Alteromonas/Salinimonas group</taxon>
        <taxon>Salinimonas</taxon>
    </lineage>
</organism>
<dbReference type="PANTHER" id="PTHR21299">
    <property type="entry name" value="CYTIDYLATE KINASE/PANTOATE-BETA-ALANINE LIGASE"/>
    <property type="match status" value="1"/>
</dbReference>
<dbReference type="OrthoDB" id="9773087at2"/>
<accession>A0A5B7Y9K6</accession>
<reference evidence="9 10" key="1">
    <citation type="submission" date="2019-04" db="EMBL/GenBank/DDBJ databases">
        <title>Salinimonas iocasae sp. nov., a halophilic bacterium isolated from the outer tube casing of tubeworms in Okinawa Trough.</title>
        <authorList>
            <person name="Zhang H."/>
            <person name="Wang H."/>
            <person name="Li C."/>
        </authorList>
    </citation>
    <scope>NUCLEOTIDE SEQUENCE [LARGE SCALE GENOMIC DNA]</scope>
    <source>
        <strain evidence="9 10">KX18D6</strain>
    </source>
</reference>
<evidence type="ECO:0000256" key="5">
    <source>
        <dbReference type="ARBA" id="ARBA00022741"/>
    </source>
</evidence>
<dbReference type="Proteomes" id="UP000304912">
    <property type="component" value="Chromosome"/>
</dbReference>
<evidence type="ECO:0000256" key="8">
    <source>
        <dbReference type="HAMAP-Rule" id="MF_00158"/>
    </source>
</evidence>
<comment type="pathway">
    <text evidence="1 8">Cofactor biosynthesis; (R)-pantothenate biosynthesis; (R)-pantothenate from (R)-pantoate and beta-alanine: step 1/1.</text>
</comment>
<keyword evidence="10" id="KW-1185">Reference proteome</keyword>
<dbReference type="Gene3D" id="3.30.1300.10">
    <property type="entry name" value="Pantoate-beta-alanine ligase, C-terminal domain"/>
    <property type="match status" value="1"/>
</dbReference>
<evidence type="ECO:0000313" key="9">
    <source>
        <dbReference type="EMBL" id="QCZ92321.1"/>
    </source>
</evidence>
<dbReference type="CDD" id="cd00560">
    <property type="entry name" value="PanC"/>
    <property type="match status" value="1"/>
</dbReference>
<evidence type="ECO:0000256" key="6">
    <source>
        <dbReference type="ARBA" id="ARBA00022840"/>
    </source>
</evidence>
<dbReference type="InterPro" id="IPR042176">
    <property type="entry name" value="Pantoate_ligase_C"/>
</dbReference>
<keyword evidence="4 8" id="KW-0566">Pantothenate biosynthesis</keyword>
<dbReference type="FunFam" id="3.30.1300.10:FF:000001">
    <property type="entry name" value="Pantothenate synthetase"/>
    <property type="match status" value="1"/>
</dbReference>
<feature type="binding site" evidence="8">
    <location>
        <position position="61"/>
    </location>
    <ligand>
        <name>beta-alanine</name>
        <dbReference type="ChEBI" id="CHEBI:57966"/>
    </ligand>
</feature>
<comment type="subunit">
    <text evidence="8">Homodimer.</text>
</comment>
<feature type="binding site" evidence="8">
    <location>
        <position position="155"/>
    </location>
    <ligand>
        <name>(R)-pantoate</name>
        <dbReference type="ChEBI" id="CHEBI:15980"/>
    </ligand>
</feature>
<keyword evidence="3 8" id="KW-0436">Ligase</keyword>
<keyword evidence="5 8" id="KW-0547">Nucleotide-binding</keyword>
<dbReference type="AlphaFoldDB" id="A0A5B7Y9K6"/>
<feature type="binding site" evidence="8">
    <location>
        <position position="61"/>
    </location>
    <ligand>
        <name>(R)-pantoate</name>
        <dbReference type="ChEBI" id="CHEBI:15980"/>
    </ligand>
</feature>
<feature type="active site" description="Proton donor" evidence="8">
    <location>
        <position position="37"/>
    </location>
</feature>
<dbReference type="GO" id="GO:0004592">
    <property type="term" value="F:pantoate-beta-alanine ligase activity"/>
    <property type="evidence" value="ECO:0007669"/>
    <property type="project" value="UniProtKB-UniRule"/>
</dbReference>
<evidence type="ECO:0000256" key="2">
    <source>
        <dbReference type="ARBA" id="ARBA00009256"/>
    </source>
</evidence>
<protein>
    <recommendedName>
        <fullName evidence="8">Pantothenate synthetase</fullName>
        <shortName evidence="8">PS</shortName>
        <ecNumber evidence="8">6.3.2.1</ecNumber>
    </recommendedName>
    <alternativeName>
        <fullName evidence="8">Pantoate--beta-alanine ligase</fullName>
    </alternativeName>
    <alternativeName>
        <fullName evidence="8">Pantoate-activating enzyme</fullName>
    </alternativeName>
</protein>
<feature type="binding site" evidence="8">
    <location>
        <begin position="186"/>
        <end position="189"/>
    </location>
    <ligand>
        <name>ATP</name>
        <dbReference type="ChEBI" id="CHEBI:30616"/>
    </ligand>
</feature>
<dbReference type="FunFam" id="3.40.50.620:FF:000013">
    <property type="entry name" value="Pantothenate synthetase"/>
    <property type="match status" value="1"/>
</dbReference>
<evidence type="ECO:0000256" key="3">
    <source>
        <dbReference type="ARBA" id="ARBA00022598"/>
    </source>
</evidence>
<evidence type="ECO:0000256" key="7">
    <source>
        <dbReference type="ARBA" id="ARBA00048258"/>
    </source>
</evidence>